<keyword evidence="4" id="KW-1185">Reference proteome</keyword>
<evidence type="ECO:0000256" key="2">
    <source>
        <dbReference type="SAM" id="Phobius"/>
    </source>
</evidence>
<dbReference type="EMBL" id="MU853224">
    <property type="protein sequence ID" value="KAK4127538.1"/>
    <property type="molecule type" value="Genomic_DNA"/>
</dbReference>
<protein>
    <submittedName>
        <fullName evidence="3">Uncharacterized protein</fullName>
    </submittedName>
</protein>
<evidence type="ECO:0000313" key="3">
    <source>
        <dbReference type="EMBL" id="KAK4127538.1"/>
    </source>
</evidence>
<organism evidence="3 4">
    <name type="scientific">Parathielavia appendiculata</name>
    <dbReference type="NCBI Taxonomy" id="2587402"/>
    <lineage>
        <taxon>Eukaryota</taxon>
        <taxon>Fungi</taxon>
        <taxon>Dikarya</taxon>
        <taxon>Ascomycota</taxon>
        <taxon>Pezizomycotina</taxon>
        <taxon>Sordariomycetes</taxon>
        <taxon>Sordariomycetidae</taxon>
        <taxon>Sordariales</taxon>
        <taxon>Chaetomiaceae</taxon>
        <taxon>Parathielavia</taxon>
    </lineage>
</organism>
<feature type="compositionally biased region" description="Polar residues" evidence="1">
    <location>
        <begin position="80"/>
        <end position="91"/>
    </location>
</feature>
<dbReference type="Proteomes" id="UP001302602">
    <property type="component" value="Unassembled WGS sequence"/>
</dbReference>
<evidence type="ECO:0000313" key="4">
    <source>
        <dbReference type="Proteomes" id="UP001302602"/>
    </source>
</evidence>
<accession>A0AAN6Z7J8</accession>
<dbReference type="AlphaFoldDB" id="A0AAN6Z7J8"/>
<proteinExistence type="predicted"/>
<gene>
    <name evidence="3" type="ORF">N657DRAFT_678130</name>
</gene>
<evidence type="ECO:0000256" key="1">
    <source>
        <dbReference type="SAM" id="MobiDB-lite"/>
    </source>
</evidence>
<reference evidence="3" key="1">
    <citation type="journal article" date="2023" name="Mol. Phylogenet. Evol.">
        <title>Genome-scale phylogeny and comparative genomics of the fungal order Sordariales.</title>
        <authorList>
            <person name="Hensen N."/>
            <person name="Bonometti L."/>
            <person name="Westerberg I."/>
            <person name="Brannstrom I.O."/>
            <person name="Guillou S."/>
            <person name="Cros-Aarteil S."/>
            <person name="Calhoun S."/>
            <person name="Haridas S."/>
            <person name="Kuo A."/>
            <person name="Mondo S."/>
            <person name="Pangilinan J."/>
            <person name="Riley R."/>
            <person name="LaButti K."/>
            <person name="Andreopoulos B."/>
            <person name="Lipzen A."/>
            <person name="Chen C."/>
            <person name="Yan M."/>
            <person name="Daum C."/>
            <person name="Ng V."/>
            <person name="Clum A."/>
            <person name="Steindorff A."/>
            <person name="Ohm R.A."/>
            <person name="Martin F."/>
            <person name="Silar P."/>
            <person name="Natvig D.O."/>
            <person name="Lalanne C."/>
            <person name="Gautier V."/>
            <person name="Ament-Velasquez S.L."/>
            <person name="Kruys A."/>
            <person name="Hutchinson M.I."/>
            <person name="Powell A.J."/>
            <person name="Barry K."/>
            <person name="Miller A.N."/>
            <person name="Grigoriev I.V."/>
            <person name="Debuchy R."/>
            <person name="Gladieux P."/>
            <person name="Hiltunen Thoren M."/>
            <person name="Johannesson H."/>
        </authorList>
    </citation>
    <scope>NUCLEOTIDE SEQUENCE</scope>
    <source>
        <strain evidence="3">CBS 731.68</strain>
    </source>
</reference>
<feature type="region of interest" description="Disordered" evidence="1">
    <location>
        <begin position="1"/>
        <end position="31"/>
    </location>
</feature>
<sequence length="333" mass="34411">MDLPKGGNSPASERLLPLDAREKTASGIESTNDNWQRPKLANTMPYLRRTIVVLLLCMLVLLGLASAGSPRVHCHDGATGRQTDATTSESFSDMLKSASPASLHELLHRYFPGRFRDGVFESEHKAMEEVHRANAALATSILQLAKRQEPNSTTSGDNPTPTVTEIETSTSTSTETETETQTETTTSVPPVDSTTSTTVGPTASTSSVAPPSSSNVPPASTGGSPSTTPTSTPSSSPPDTTLTTSTKPPAATTTAPPQTSKQIVSTFTSTSPNGVVVTVVATTYVPGDAAHQTGSSATSTRAPGSLQNAAVDRHSSGSILAGAVALVMLLIVV</sequence>
<feature type="compositionally biased region" description="Low complexity" evidence="1">
    <location>
        <begin position="159"/>
        <end position="260"/>
    </location>
</feature>
<dbReference type="GeneID" id="87832809"/>
<reference evidence="3" key="2">
    <citation type="submission" date="2023-05" db="EMBL/GenBank/DDBJ databases">
        <authorList>
            <consortium name="Lawrence Berkeley National Laboratory"/>
            <person name="Steindorff A."/>
            <person name="Hensen N."/>
            <person name="Bonometti L."/>
            <person name="Westerberg I."/>
            <person name="Brannstrom I.O."/>
            <person name="Guillou S."/>
            <person name="Cros-Aarteil S."/>
            <person name="Calhoun S."/>
            <person name="Haridas S."/>
            <person name="Kuo A."/>
            <person name="Mondo S."/>
            <person name="Pangilinan J."/>
            <person name="Riley R."/>
            <person name="Labutti K."/>
            <person name="Andreopoulos B."/>
            <person name="Lipzen A."/>
            <person name="Chen C."/>
            <person name="Yanf M."/>
            <person name="Daum C."/>
            <person name="Ng V."/>
            <person name="Clum A."/>
            <person name="Ohm R."/>
            <person name="Martin F."/>
            <person name="Silar P."/>
            <person name="Natvig D."/>
            <person name="Lalanne C."/>
            <person name="Gautier V."/>
            <person name="Ament-Velasquez S.L."/>
            <person name="Kruys A."/>
            <person name="Hutchinson M.I."/>
            <person name="Powell A.J."/>
            <person name="Barry K."/>
            <person name="Miller A.N."/>
            <person name="Grigoriev I.V."/>
            <person name="Debuchy R."/>
            <person name="Gladieux P."/>
            <person name="Thoren M.H."/>
            <person name="Johannesson H."/>
        </authorList>
    </citation>
    <scope>NUCLEOTIDE SEQUENCE</scope>
    <source>
        <strain evidence="3">CBS 731.68</strain>
    </source>
</reference>
<keyword evidence="2" id="KW-0812">Transmembrane</keyword>
<feature type="region of interest" description="Disordered" evidence="1">
    <location>
        <begin position="145"/>
        <end position="261"/>
    </location>
</feature>
<name>A0AAN6Z7J8_9PEZI</name>
<dbReference type="RefSeq" id="XP_062651309.1">
    <property type="nucleotide sequence ID" value="XM_062796041.1"/>
</dbReference>
<feature type="region of interest" description="Disordered" evidence="1">
    <location>
        <begin position="71"/>
        <end position="92"/>
    </location>
</feature>
<feature type="transmembrane region" description="Helical" evidence="2">
    <location>
        <begin position="46"/>
        <end position="65"/>
    </location>
</feature>
<keyword evidence="2" id="KW-1133">Transmembrane helix</keyword>
<comment type="caution">
    <text evidence="3">The sequence shown here is derived from an EMBL/GenBank/DDBJ whole genome shotgun (WGS) entry which is preliminary data.</text>
</comment>
<keyword evidence="2" id="KW-0472">Membrane</keyword>